<reference evidence="2" key="2">
    <citation type="submission" date="2020-05" db="UniProtKB">
        <authorList>
            <consortium name="EnsemblMetazoa"/>
        </authorList>
    </citation>
    <scope>IDENTIFICATION</scope>
    <source>
        <strain evidence="2">MINIMUS1</strain>
    </source>
</reference>
<dbReference type="VEuPathDB" id="VectorBase:AMIN014084"/>
<reference evidence="3" key="1">
    <citation type="submission" date="2013-03" db="EMBL/GenBank/DDBJ databases">
        <title>The Genome Sequence of Anopheles minimus MINIMUS1.</title>
        <authorList>
            <consortium name="The Broad Institute Genomics Platform"/>
            <person name="Neafsey D.E."/>
            <person name="Walton C."/>
            <person name="Walker B."/>
            <person name="Young S.K."/>
            <person name="Zeng Q."/>
            <person name="Gargeya S."/>
            <person name="Fitzgerald M."/>
            <person name="Haas B."/>
            <person name="Abouelleil A."/>
            <person name="Allen A.W."/>
            <person name="Alvarado L."/>
            <person name="Arachchi H.M."/>
            <person name="Berlin A.M."/>
            <person name="Chapman S.B."/>
            <person name="Gainer-Dewar J."/>
            <person name="Goldberg J."/>
            <person name="Griggs A."/>
            <person name="Gujja S."/>
            <person name="Hansen M."/>
            <person name="Howarth C."/>
            <person name="Imamovic A."/>
            <person name="Ireland A."/>
            <person name="Larimer J."/>
            <person name="McCowan C."/>
            <person name="Murphy C."/>
            <person name="Pearson M."/>
            <person name="Poon T.W."/>
            <person name="Priest M."/>
            <person name="Roberts A."/>
            <person name="Saif S."/>
            <person name="Shea T."/>
            <person name="Sisk P."/>
            <person name="Sykes S."/>
            <person name="Wortman J."/>
            <person name="Nusbaum C."/>
            <person name="Birren B."/>
        </authorList>
    </citation>
    <scope>NUCLEOTIDE SEQUENCE [LARGE SCALE GENOMIC DNA]</scope>
    <source>
        <strain evidence="3">MINIMUS1</strain>
    </source>
</reference>
<organism evidence="2 3">
    <name type="scientific">Anopheles minimus</name>
    <dbReference type="NCBI Taxonomy" id="112268"/>
    <lineage>
        <taxon>Eukaryota</taxon>
        <taxon>Metazoa</taxon>
        <taxon>Ecdysozoa</taxon>
        <taxon>Arthropoda</taxon>
        <taxon>Hexapoda</taxon>
        <taxon>Insecta</taxon>
        <taxon>Pterygota</taxon>
        <taxon>Neoptera</taxon>
        <taxon>Endopterygota</taxon>
        <taxon>Diptera</taxon>
        <taxon>Nematocera</taxon>
        <taxon>Culicoidea</taxon>
        <taxon>Culicidae</taxon>
        <taxon>Anophelinae</taxon>
        <taxon>Anopheles</taxon>
    </lineage>
</organism>
<feature type="compositionally biased region" description="Basic and acidic residues" evidence="1">
    <location>
        <begin position="25"/>
        <end position="36"/>
    </location>
</feature>
<keyword evidence="3" id="KW-1185">Reference proteome</keyword>
<evidence type="ECO:0000313" key="3">
    <source>
        <dbReference type="Proteomes" id="UP000075920"/>
    </source>
</evidence>
<dbReference type="Proteomes" id="UP000075920">
    <property type="component" value="Unassembled WGS sequence"/>
</dbReference>
<evidence type="ECO:0000256" key="1">
    <source>
        <dbReference type="SAM" id="MobiDB-lite"/>
    </source>
</evidence>
<feature type="region of interest" description="Disordered" evidence="1">
    <location>
        <begin position="25"/>
        <end position="50"/>
    </location>
</feature>
<dbReference type="EnsemblMetazoa" id="AMIN014084-RA">
    <property type="protein sequence ID" value="AMIN014084-PA"/>
    <property type="gene ID" value="AMIN014084"/>
</dbReference>
<evidence type="ECO:0000313" key="2">
    <source>
        <dbReference type="EnsemblMetazoa" id="AMIN014084-PA"/>
    </source>
</evidence>
<accession>A0A182WMX7</accession>
<protein>
    <submittedName>
        <fullName evidence="2">Uncharacterized protein</fullName>
    </submittedName>
</protein>
<proteinExistence type="predicted"/>
<name>A0A182WMX7_9DIPT</name>
<sequence>MTVTVWCSMLGTAFVPHSFGTEWERGNVSKRDDPHTHRAVGQNDERVHKE</sequence>
<dbReference type="AlphaFoldDB" id="A0A182WMX7"/>